<dbReference type="Proteomes" id="UP000011668">
    <property type="component" value="Unassembled WGS sequence"/>
</dbReference>
<gene>
    <name evidence="1" type="ORF">AG1IA_04253</name>
</gene>
<evidence type="ECO:0000313" key="1">
    <source>
        <dbReference type="EMBL" id="ELU41723.1"/>
    </source>
</evidence>
<protein>
    <submittedName>
        <fullName evidence="1">Uncharacterized protein</fullName>
    </submittedName>
</protein>
<evidence type="ECO:0000313" key="2">
    <source>
        <dbReference type="Proteomes" id="UP000011668"/>
    </source>
</evidence>
<name>L8WY77_THACA</name>
<dbReference type="AlphaFoldDB" id="L8WY77"/>
<dbReference type="HOGENOM" id="CLU_2943408_0_0_1"/>
<proteinExistence type="predicted"/>
<comment type="caution">
    <text evidence="1">The sequence shown here is derived from an EMBL/GenBank/DDBJ whole genome shotgun (WGS) entry which is preliminary data.</text>
</comment>
<organism evidence="1 2">
    <name type="scientific">Thanatephorus cucumeris (strain AG1-IA)</name>
    <name type="common">Rice sheath blight fungus</name>
    <name type="synonym">Rhizoctonia solani</name>
    <dbReference type="NCBI Taxonomy" id="983506"/>
    <lineage>
        <taxon>Eukaryota</taxon>
        <taxon>Fungi</taxon>
        <taxon>Dikarya</taxon>
        <taxon>Basidiomycota</taxon>
        <taxon>Agaricomycotina</taxon>
        <taxon>Agaricomycetes</taxon>
        <taxon>Cantharellales</taxon>
        <taxon>Ceratobasidiaceae</taxon>
        <taxon>Rhizoctonia</taxon>
        <taxon>Rhizoctonia solani AG-1</taxon>
    </lineage>
</organism>
<keyword evidence="2" id="KW-1185">Reference proteome</keyword>
<reference evidence="1 2" key="1">
    <citation type="journal article" date="2013" name="Nat. Commun.">
        <title>The evolution and pathogenic mechanisms of the rice sheath blight pathogen.</title>
        <authorList>
            <person name="Zheng A."/>
            <person name="Lin R."/>
            <person name="Xu L."/>
            <person name="Qin P."/>
            <person name="Tang C."/>
            <person name="Ai P."/>
            <person name="Zhang D."/>
            <person name="Liu Y."/>
            <person name="Sun Z."/>
            <person name="Feng H."/>
            <person name="Wang Y."/>
            <person name="Chen Y."/>
            <person name="Liang X."/>
            <person name="Fu R."/>
            <person name="Li Q."/>
            <person name="Zhang J."/>
            <person name="Yu X."/>
            <person name="Xie Z."/>
            <person name="Ding L."/>
            <person name="Guan P."/>
            <person name="Tang J."/>
            <person name="Liang Y."/>
            <person name="Wang S."/>
            <person name="Deng Q."/>
            <person name="Li S."/>
            <person name="Zhu J."/>
            <person name="Wang L."/>
            <person name="Liu H."/>
            <person name="Li P."/>
        </authorList>
    </citation>
    <scope>NUCLEOTIDE SEQUENCE [LARGE SCALE GENOMIC DNA]</scope>
    <source>
        <strain evidence="2">AG-1 IA</strain>
    </source>
</reference>
<sequence>MPRKLFRTLNNKAHCGWGDTGAIACRFMGIRTQSLSTTYAPEIIFTEAAYRALLNPWPNI</sequence>
<dbReference type="EMBL" id="AFRT01000999">
    <property type="protein sequence ID" value="ELU41723.1"/>
    <property type="molecule type" value="Genomic_DNA"/>
</dbReference>
<accession>L8WY77</accession>